<reference evidence="1" key="1">
    <citation type="submission" date="2015-04" db="EMBL/GenBank/DDBJ databases">
        <authorList>
            <person name="Syromyatnikov M.Y."/>
            <person name="Popov V.N."/>
        </authorList>
    </citation>
    <scope>NUCLEOTIDE SEQUENCE [LARGE SCALE GENOMIC DNA]</scope>
</reference>
<dbReference type="Proteomes" id="UP000183832">
    <property type="component" value="Unassembled WGS sequence"/>
</dbReference>
<gene>
    <name evidence="1" type="ORF">CLUMA_CG013862</name>
</gene>
<evidence type="ECO:0000313" key="2">
    <source>
        <dbReference type="Proteomes" id="UP000183832"/>
    </source>
</evidence>
<name>A0A1J1ILG8_9DIPT</name>
<evidence type="ECO:0000313" key="1">
    <source>
        <dbReference type="EMBL" id="CRL00602.1"/>
    </source>
</evidence>
<dbReference type="AlphaFoldDB" id="A0A1J1ILG8"/>
<accession>A0A1J1ILG8</accession>
<sequence>MFTKLNSNMSEMSDNKRNLFHHVSRWRKEKSNKSPIYWHALFKLKMWREGREPRMPFLVEV</sequence>
<proteinExistence type="predicted"/>
<keyword evidence="2" id="KW-1185">Reference proteome</keyword>
<protein>
    <submittedName>
        <fullName evidence="1">CLUMA_CG013862, isoform A</fullName>
    </submittedName>
</protein>
<dbReference type="EMBL" id="CVRI01000054">
    <property type="protein sequence ID" value="CRL00602.1"/>
    <property type="molecule type" value="Genomic_DNA"/>
</dbReference>
<organism evidence="1 2">
    <name type="scientific">Clunio marinus</name>
    <dbReference type="NCBI Taxonomy" id="568069"/>
    <lineage>
        <taxon>Eukaryota</taxon>
        <taxon>Metazoa</taxon>
        <taxon>Ecdysozoa</taxon>
        <taxon>Arthropoda</taxon>
        <taxon>Hexapoda</taxon>
        <taxon>Insecta</taxon>
        <taxon>Pterygota</taxon>
        <taxon>Neoptera</taxon>
        <taxon>Endopterygota</taxon>
        <taxon>Diptera</taxon>
        <taxon>Nematocera</taxon>
        <taxon>Chironomoidea</taxon>
        <taxon>Chironomidae</taxon>
        <taxon>Clunio</taxon>
    </lineage>
</organism>